<keyword evidence="2" id="KW-1185">Reference proteome</keyword>
<dbReference type="AlphaFoldDB" id="W4K8P1"/>
<dbReference type="KEGG" id="hir:HETIRDRAFT_318928"/>
<dbReference type="GeneID" id="20670555"/>
<evidence type="ECO:0008006" key="3">
    <source>
        <dbReference type="Google" id="ProtNLM"/>
    </source>
</evidence>
<dbReference type="HOGENOM" id="CLU_084529_0_0_1"/>
<sequence>MQPFSPDDEVVIMAECRKHQAEHGRGNKKTGCVLVEPYPYIVKYGDPETLASYIVTQSFLYSQSNKLRIPKLIHQFDNGQGTSYVVLEHIKLVESPDDLDERIVDAVKWLLGVQAPSDHQLGPLGGGCIRHAFFESSEAPLPFVNVTALQRYVDKGRTRLINSGKSFDRVKLTEERLVCVQARLDASHFGVDEEDNTVLMGLGNISFLPESFATYTLLSSAKFVTLPKTLGLSGDTNMKAMVAIAHNLGMTSDPSLGASIYLYLRWRERFRLTFVILGLDKYGRTPNKGTKVTASDDL</sequence>
<dbReference type="InParanoid" id="W4K8P1"/>
<accession>W4K8P1</accession>
<dbReference type="Proteomes" id="UP000030671">
    <property type="component" value="Unassembled WGS sequence"/>
</dbReference>
<evidence type="ECO:0000313" key="2">
    <source>
        <dbReference type="Proteomes" id="UP000030671"/>
    </source>
</evidence>
<evidence type="ECO:0000313" key="1">
    <source>
        <dbReference type="EMBL" id="ETW82202.1"/>
    </source>
</evidence>
<dbReference type="EMBL" id="KI925458">
    <property type="protein sequence ID" value="ETW82202.1"/>
    <property type="molecule type" value="Genomic_DNA"/>
</dbReference>
<dbReference type="RefSeq" id="XP_009546749.1">
    <property type="nucleotide sequence ID" value="XM_009548454.1"/>
</dbReference>
<gene>
    <name evidence="1" type="ORF">HETIRDRAFT_318928</name>
</gene>
<protein>
    <recommendedName>
        <fullName evidence="3">Aminoglycoside phosphotransferase domain-containing protein</fullName>
    </recommendedName>
</protein>
<dbReference type="OrthoDB" id="3250044at2759"/>
<dbReference type="eggNOG" id="ENOG502SUQ7">
    <property type="taxonomic scope" value="Eukaryota"/>
</dbReference>
<organism evidence="1 2">
    <name type="scientific">Heterobasidion irregulare (strain TC 32-1)</name>
    <dbReference type="NCBI Taxonomy" id="747525"/>
    <lineage>
        <taxon>Eukaryota</taxon>
        <taxon>Fungi</taxon>
        <taxon>Dikarya</taxon>
        <taxon>Basidiomycota</taxon>
        <taxon>Agaricomycotina</taxon>
        <taxon>Agaricomycetes</taxon>
        <taxon>Russulales</taxon>
        <taxon>Bondarzewiaceae</taxon>
        <taxon>Heterobasidion</taxon>
        <taxon>Heterobasidion annosum species complex</taxon>
    </lineage>
</organism>
<proteinExistence type="predicted"/>
<reference evidence="1 2" key="1">
    <citation type="journal article" date="2012" name="New Phytol.">
        <title>Insight into trade-off between wood decay and parasitism from the genome of a fungal forest pathogen.</title>
        <authorList>
            <person name="Olson A."/>
            <person name="Aerts A."/>
            <person name="Asiegbu F."/>
            <person name="Belbahri L."/>
            <person name="Bouzid O."/>
            <person name="Broberg A."/>
            <person name="Canback B."/>
            <person name="Coutinho P.M."/>
            <person name="Cullen D."/>
            <person name="Dalman K."/>
            <person name="Deflorio G."/>
            <person name="van Diepen L.T."/>
            <person name="Dunand C."/>
            <person name="Duplessis S."/>
            <person name="Durling M."/>
            <person name="Gonthier P."/>
            <person name="Grimwood J."/>
            <person name="Fossdal C.G."/>
            <person name="Hansson D."/>
            <person name="Henrissat B."/>
            <person name="Hietala A."/>
            <person name="Himmelstrand K."/>
            <person name="Hoffmeister D."/>
            <person name="Hogberg N."/>
            <person name="James T.Y."/>
            <person name="Karlsson M."/>
            <person name="Kohler A."/>
            <person name="Kues U."/>
            <person name="Lee Y.H."/>
            <person name="Lin Y.C."/>
            <person name="Lind M."/>
            <person name="Lindquist E."/>
            <person name="Lombard V."/>
            <person name="Lucas S."/>
            <person name="Lunden K."/>
            <person name="Morin E."/>
            <person name="Murat C."/>
            <person name="Park J."/>
            <person name="Raffaello T."/>
            <person name="Rouze P."/>
            <person name="Salamov A."/>
            <person name="Schmutz J."/>
            <person name="Solheim H."/>
            <person name="Stahlberg J."/>
            <person name="Velez H."/>
            <person name="de Vries R.P."/>
            <person name="Wiebenga A."/>
            <person name="Woodward S."/>
            <person name="Yakovlev I."/>
            <person name="Garbelotto M."/>
            <person name="Martin F."/>
            <person name="Grigoriev I.V."/>
            <person name="Stenlid J."/>
        </authorList>
    </citation>
    <scope>NUCLEOTIDE SEQUENCE [LARGE SCALE GENOMIC DNA]</scope>
    <source>
        <strain evidence="1 2">TC 32-1</strain>
    </source>
</reference>
<name>W4K8P1_HETIT</name>
<dbReference type="STRING" id="747525.W4K8P1"/>